<keyword evidence="1" id="KW-0040">ANK repeat</keyword>
<name>A0A8J2S0K3_9CRUS</name>
<dbReference type="PROSITE" id="PS50088">
    <property type="entry name" value="ANK_REPEAT"/>
    <property type="match status" value="3"/>
</dbReference>
<gene>
    <name evidence="2" type="ORF">DGAL_LOCUS10033</name>
</gene>
<dbReference type="Pfam" id="PF12796">
    <property type="entry name" value="Ank_2"/>
    <property type="match status" value="4"/>
</dbReference>
<dbReference type="SUPFAM" id="SSF48403">
    <property type="entry name" value="Ankyrin repeat"/>
    <property type="match status" value="3"/>
</dbReference>
<dbReference type="PANTHER" id="PTHR24125">
    <property type="entry name" value="ANKYRIN REPEAT AND DEATH DOMAIN-CONTAINING PROTEIN"/>
    <property type="match status" value="1"/>
</dbReference>
<evidence type="ECO:0000313" key="3">
    <source>
        <dbReference type="Proteomes" id="UP000789390"/>
    </source>
</evidence>
<evidence type="ECO:0000313" key="2">
    <source>
        <dbReference type="EMBL" id="CAH0106870.1"/>
    </source>
</evidence>
<dbReference type="PROSITE" id="PS50297">
    <property type="entry name" value="ANK_REP_REGION"/>
    <property type="match status" value="2"/>
</dbReference>
<evidence type="ECO:0000256" key="1">
    <source>
        <dbReference type="PROSITE-ProRule" id="PRU00023"/>
    </source>
</evidence>
<dbReference type="AlphaFoldDB" id="A0A8J2S0K3"/>
<feature type="repeat" description="ANK" evidence="1">
    <location>
        <begin position="957"/>
        <end position="991"/>
    </location>
</feature>
<dbReference type="SMART" id="SM00248">
    <property type="entry name" value="ANK"/>
    <property type="match status" value="17"/>
</dbReference>
<sequence length="1018" mass="115086">MGNCGSTSSDLAKGREFAKQLLYVQHVDEEKPTASKMSEDVLLNCILKGIHLYTAPNSSQSDSNFDILKSSVRNEILQVSVYSNPLPIHSTLEAYSFRKLFKMPSLPAWCDVAFHAFVVLKTLDPIDNNRINWWSMEKNGKYIILQQSSELTEVCERVYDVEKGNTVKRLGPVKELTWAVGNHQTFLKLFQSLWQTNQLNQTYHVLSSNCHNFASFVFEKANGEGKKWSTAIRGFWRKETINPLVINVDTVRHYWIINDGKFPYYKALIENKSLAEIKRLLTNYTAESIHAKDAQGYTLLEWAEAFSRDDIKRYLMTEKGAVQSETFKQNVFFVILQYWNFNRKMKNFNKKMLNNFGRFGVNRTKDTALHLALHGAKWTVVDKILSDSNNDDVNSINSLGETPLHLSTKLKLRIDLFQQLLNRTDPENVNKVDTFGYTPLHWATSVNLLCNDKIKFLLDKGANINAKDSNSENTPLHCALVSRSIVATEILLKYVSKDASNILDVNIGNRSNRTALHCAAAWPTIPVHLFQLIVDKSTDVNVQEQNGNTPLNVALRNRSQIAIENLLKLQTVDINMKNLQNATTLHYAAQWRDISVDSFKFILYKSDDINTQTFDTKATALHVALFHKSVTATEELLKHVKLVDGAFVEDADVNIKDVQGLTALHVAAKWAQIPLDLFKIILEKSSDINAQSSNGKTALHFALLNKSETATRELLKHVKCVDGVNVEDTDVNIKDSREDTALHLAASWEDIPEHLFQLIRQKTTEINAQNEHGETPLHLALLNESKTAMKELLKRDEIDFNIKSLDIATALHCAALWKDIPLVFLHKILDNTNDIKARNTHGDSPLLITLWNSSVHVAKELLPRLLLLGEGGSSGEEVDFNEALYLAANWSDIPENLFKKILDQSTDINAKNEEGNTALHIALFKECKTATEQLLNHVKCENGAFVEDVDVNLKGLGNNTALHLAVQWSDIPFQLFEKILGKSADVTAKNLSDKTALQLAEECQLNKRAMRLLRRRLD</sequence>
<dbReference type="PANTHER" id="PTHR24125:SF5">
    <property type="entry name" value="ANKYRIN REPEAT PROTEIN"/>
    <property type="match status" value="1"/>
</dbReference>
<proteinExistence type="predicted"/>
<dbReference type="Gene3D" id="1.25.40.20">
    <property type="entry name" value="Ankyrin repeat-containing domain"/>
    <property type="match status" value="5"/>
</dbReference>
<organism evidence="2 3">
    <name type="scientific">Daphnia galeata</name>
    <dbReference type="NCBI Taxonomy" id="27404"/>
    <lineage>
        <taxon>Eukaryota</taxon>
        <taxon>Metazoa</taxon>
        <taxon>Ecdysozoa</taxon>
        <taxon>Arthropoda</taxon>
        <taxon>Crustacea</taxon>
        <taxon>Branchiopoda</taxon>
        <taxon>Diplostraca</taxon>
        <taxon>Cladocera</taxon>
        <taxon>Anomopoda</taxon>
        <taxon>Daphniidae</taxon>
        <taxon>Daphnia</taxon>
    </lineage>
</organism>
<feature type="repeat" description="ANK" evidence="1">
    <location>
        <begin position="659"/>
        <end position="693"/>
    </location>
</feature>
<reference evidence="2" key="1">
    <citation type="submission" date="2021-11" db="EMBL/GenBank/DDBJ databases">
        <authorList>
            <person name="Schell T."/>
        </authorList>
    </citation>
    <scope>NUCLEOTIDE SEQUENCE</scope>
    <source>
        <strain evidence="2">M5</strain>
    </source>
</reference>
<dbReference type="Proteomes" id="UP000789390">
    <property type="component" value="Unassembled WGS sequence"/>
</dbReference>
<dbReference type="EMBL" id="CAKKLH010000235">
    <property type="protein sequence ID" value="CAH0106870.1"/>
    <property type="molecule type" value="Genomic_DNA"/>
</dbReference>
<feature type="repeat" description="ANK" evidence="1">
    <location>
        <begin position="435"/>
        <end position="469"/>
    </location>
</feature>
<keyword evidence="3" id="KW-1185">Reference proteome</keyword>
<comment type="caution">
    <text evidence="2">The sequence shown here is derived from an EMBL/GenBank/DDBJ whole genome shotgun (WGS) entry which is preliminary data.</text>
</comment>
<dbReference type="OrthoDB" id="6367890at2759"/>
<dbReference type="InterPro" id="IPR002110">
    <property type="entry name" value="Ankyrin_rpt"/>
</dbReference>
<dbReference type="InterPro" id="IPR052457">
    <property type="entry name" value="Ankyrin-DD_containing_protein"/>
</dbReference>
<accession>A0A8J2S0K3</accession>
<protein>
    <submittedName>
        <fullName evidence="2">Uncharacterized protein</fullName>
    </submittedName>
</protein>
<dbReference type="InterPro" id="IPR036770">
    <property type="entry name" value="Ankyrin_rpt-contain_sf"/>
</dbReference>